<gene>
    <name evidence="1" type="ORF">SAMN05216576_107189</name>
</gene>
<dbReference type="EMBL" id="FMZQ01000007">
    <property type="protein sequence ID" value="SDC85828.1"/>
    <property type="molecule type" value="Genomic_DNA"/>
</dbReference>
<sequence>MSPPDLEEDFVQKNARPGEDWDQARRRLEGEVARRYCKLPACDICAVGANSLQSAVERHSLGMCSASLSEWPAAAMSQRLFDAAHEQSAVHTRAQEAIARGNIQARLHHIQVQPHPINALRLACAAGGYIEACDQLGLFDPGELNRWRQEVHRLHLKAETDFVRQFQERDPDALPWRSANQGKEQ</sequence>
<evidence type="ECO:0000313" key="1">
    <source>
        <dbReference type="EMBL" id="SDC85828.1"/>
    </source>
</evidence>
<protein>
    <submittedName>
        <fullName evidence="1">Uncharacterized protein</fullName>
    </submittedName>
</protein>
<organism evidence="1 2">
    <name type="scientific">Ectopseudomonas chengduensis</name>
    <dbReference type="NCBI Taxonomy" id="489632"/>
    <lineage>
        <taxon>Bacteria</taxon>
        <taxon>Pseudomonadati</taxon>
        <taxon>Pseudomonadota</taxon>
        <taxon>Gammaproteobacteria</taxon>
        <taxon>Pseudomonadales</taxon>
        <taxon>Pseudomonadaceae</taxon>
        <taxon>Ectopseudomonas</taxon>
    </lineage>
</organism>
<evidence type="ECO:0000313" key="2">
    <source>
        <dbReference type="Proteomes" id="UP000199467"/>
    </source>
</evidence>
<name>A0A1G6Q0J4_9GAMM</name>
<reference evidence="2" key="1">
    <citation type="submission" date="2016-10" db="EMBL/GenBank/DDBJ databases">
        <authorList>
            <person name="Varghese N."/>
            <person name="Submissions S."/>
        </authorList>
    </citation>
    <scope>NUCLEOTIDE SEQUENCE [LARGE SCALE GENOMIC DNA]</scope>
    <source>
        <strain evidence="2">DSM 26382</strain>
    </source>
</reference>
<accession>A0A1G6Q0J4</accession>
<proteinExistence type="predicted"/>
<dbReference type="AlphaFoldDB" id="A0A1G6Q0J4"/>
<keyword evidence="2" id="KW-1185">Reference proteome</keyword>
<dbReference type="Proteomes" id="UP000199467">
    <property type="component" value="Unassembled WGS sequence"/>
</dbReference>